<sequence>MGLSYPYVNVATAVQTLLLNKTFRISGIVFFGNAGSLDENVLVPGDVVVPEAVAFTGVWEWEEFRAQNKGKLVFGNYNYPENGENLLGTAAYENITLYSPSEEPKEVFWLPISSSWYKAATEELTKDLKFKECHSGRCLPGTAKVVFGLKASTSDFYVKNKAYGDFLLEKFNASTTDSAILLVLGLLLVTAKQSTQMSLKNPTSDIETSNCKVAFLRLGLVLTSDNNEKALRDSGLFEPDSENPHVDIAGRRFHVGTLNKTPIMYVKSGTHSVNVATAVQTLLLKFPISGIIFFGSSGSLDKDMLMPGDVAVPKAVAFTGVWEWKKFRSENKGKLVFGDFNYPENGENLLGTAEHQKIDLFSTSEESKEVFWLPISSSWYEAATEELKDLKLKKCHSGTCLPGTPKVVFGSKASTSDFYVKNKAYGDFLLEKFNASTADSASASVALTTLSNEKIFVVFQGVSNVAGGKSSNSGTKYIASYNAFLAATSSLIQFLRTTCLRVMR</sequence>
<dbReference type="PANTHER" id="PTHR21234">
    <property type="entry name" value="PURINE NUCLEOSIDE PHOSPHORYLASE"/>
    <property type="match status" value="1"/>
</dbReference>
<dbReference type="GO" id="GO:0003824">
    <property type="term" value="F:catalytic activity"/>
    <property type="evidence" value="ECO:0007669"/>
    <property type="project" value="InterPro"/>
</dbReference>
<feature type="domain" description="Nucleoside phosphorylase" evidence="1">
    <location>
        <begin position="7"/>
        <end position="175"/>
    </location>
</feature>
<dbReference type="EMBL" id="CAADRP010001752">
    <property type="protein sequence ID" value="VFU51128.1"/>
    <property type="molecule type" value="Genomic_DNA"/>
</dbReference>
<dbReference type="Pfam" id="PF01048">
    <property type="entry name" value="PNP_UDP_1"/>
    <property type="match status" value="2"/>
</dbReference>
<accession>A0A6N2MNC5</accession>
<dbReference type="InterPro" id="IPR000845">
    <property type="entry name" value="Nucleoside_phosphorylase_d"/>
</dbReference>
<proteinExistence type="predicted"/>
<dbReference type="PANTHER" id="PTHR21234:SF45">
    <property type="entry name" value="NUCLEOSIDE PHOSPHORYLASE DOMAIN-CONTAINING PROTEIN"/>
    <property type="match status" value="1"/>
</dbReference>
<reference evidence="2" key="1">
    <citation type="submission" date="2019-03" db="EMBL/GenBank/DDBJ databases">
        <authorList>
            <person name="Mank J."/>
            <person name="Almeida P."/>
        </authorList>
    </citation>
    <scope>NUCLEOTIDE SEQUENCE</scope>
    <source>
        <strain evidence="2">78183</strain>
    </source>
</reference>
<dbReference type="GO" id="GO:0009116">
    <property type="term" value="P:nucleoside metabolic process"/>
    <property type="evidence" value="ECO:0007669"/>
    <property type="project" value="InterPro"/>
</dbReference>
<name>A0A6N2MNC5_SALVM</name>
<evidence type="ECO:0000259" key="1">
    <source>
        <dbReference type="Pfam" id="PF01048"/>
    </source>
</evidence>
<dbReference type="AlphaFoldDB" id="A0A6N2MNC5"/>
<gene>
    <name evidence="2" type="ORF">SVIM_LOCUS344008</name>
</gene>
<protein>
    <recommendedName>
        <fullName evidence="1">Nucleoside phosphorylase domain-containing protein</fullName>
    </recommendedName>
</protein>
<evidence type="ECO:0000313" key="2">
    <source>
        <dbReference type="EMBL" id="VFU51128.1"/>
    </source>
</evidence>
<dbReference type="InterPro" id="IPR035994">
    <property type="entry name" value="Nucleoside_phosphorylase_sf"/>
</dbReference>
<organism evidence="2">
    <name type="scientific">Salix viminalis</name>
    <name type="common">Common osier</name>
    <name type="synonym">Basket willow</name>
    <dbReference type="NCBI Taxonomy" id="40686"/>
    <lineage>
        <taxon>Eukaryota</taxon>
        <taxon>Viridiplantae</taxon>
        <taxon>Streptophyta</taxon>
        <taxon>Embryophyta</taxon>
        <taxon>Tracheophyta</taxon>
        <taxon>Spermatophyta</taxon>
        <taxon>Magnoliopsida</taxon>
        <taxon>eudicotyledons</taxon>
        <taxon>Gunneridae</taxon>
        <taxon>Pentapetalae</taxon>
        <taxon>rosids</taxon>
        <taxon>fabids</taxon>
        <taxon>Malpighiales</taxon>
        <taxon>Salicaceae</taxon>
        <taxon>Saliceae</taxon>
        <taxon>Salix</taxon>
    </lineage>
</organism>
<feature type="domain" description="Nucleoside phosphorylase" evidence="1">
    <location>
        <begin position="219"/>
        <end position="472"/>
    </location>
</feature>
<dbReference type="Gene3D" id="3.40.50.1580">
    <property type="entry name" value="Nucleoside phosphorylase domain"/>
    <property type="match status" value="2"/>
</dbReference>
<dbReference type="SUPFAM" id="SSF53167">
    <property type="entry name" value="Purine and uridine phosphorylases"/>
    <property type="match status" value="2"/>
</dbReference>